<evidence type="ECO:0008006" key="3">
    <source>
        <dbReference type="Google" id="ProtNLM"/>
    </source>
</evidence>
<organism evidence="1 2">
    <name type="scientific">Armillaria tabescens</name>
    <name type="common">Ringless honey mushroom</name>
    <name type="synonym">Agaricus tabescens</name>
    <dbReference type="NCBI Taxonomy" id="1929756"/>
    <lineage>
        <taxon>Eukaryota</taxon>
        <taxon>Fungi</taxon>
        <taxon>Dikarya</taxon>
        <taxon>Basidiomycota</taxon>
        <taxon>Agaricomycotina</taxon>
        <taxon>Agaricomycetes</taxon>
        <taxon>Agaricomycetidae</taxon>
        <taxon>Agaricales</taxon>
        <taxon>Marasmiineae</taxon>
        <taxon>Physalacriaceae</taxon>
        <taxon>Desarmillaria</taxon>
    </lineage>
</organism>
<dbReference type="GeneID" id="85362500"/>
<reference evidence="1" key="1">
    <citation type="submission" date="2023-06" db="EMBL/GenBank/DDBJ databases">
        <authorList>
            <consortium name="Lawrence Berkeley National Laboratory"/>
            <person name="Ahrendt S."/>
            <person name="Sahu N."/>
            <person name="Indic B."/>
            <person name="Wong-Bajracharya J."/>
            <person name="Merenyi Z."/>
            <person name="Ke H.-M."/>
            <person name="Monk M."/>
            <person name="Kocsube S."/>
            <person name="Drula E."/>
            <person name="Lipzen A."/>
            <person name="Balint B."/>
            <person name="Henrissat B."/>
            <person name="Andreopoulos B."/>
            <person name="Martin F.M."/>
            <person name="Harder C.B."/>
            <person name="Rigling D."/>
            <person name="Ford K.L."/>
            <person name="Foster G.D."/>
            <person name="Pangilinan J."/>
            <person name="Papanicolaou A."/>
            <person name="Barry K."/>
            <person name="LaButti K."/>
            <person name="Viragh M."/>
            <person name="Koriabine M."/>
            <person name="Yan M."/>
            <person name="Riley R."/>
            <person name="Champramary S."/>
            <person name="Plett K.L."/>
            <person name="Tsai I.J."/>
            <person name="Slot J."/>
            <person name="Sipos G."/>
            <person name="Plett J."/>
            <person name="Nagy L.G."/>
            <person name="Grigoriev I.V."/>
        </authorList>
    </citation>
    <scope>NUCLEOTIDE SEQUENCE</scope>
    <source>
        <strain evidence="1">CCBAS 213</strain>
    </source>
</reference>
<protein>
    <recommendedName>
        <fullName evidence="3">F-box domain-containing protein</fullName>
    </recommendedName>
</protein>
<dbReference type="RefSeq" id="XP_060340205.1">
    <property type="nucleotide sequence ID" value="XM_060478952.1"/>
</dbReference>
<name>A0AA39TUC7_ARMTA</name>
<evidence type="ECO:0000313" key="2">
    <source>
        <dbReference type="Proteomes" id="UP001175211"/>
    </source>
</evidence>
<gene>
    <name evidence="1" type="ORF">EV420DRAFT_1664164</name>
</gene>
<sequence>MVSRYSQEIFDYDQQVRSMDCHILRHENARVTLTLWSGETTAALERYSSVLAPIRRIPRDILHEIFYHTIGTSSNFFNIREPPWVLSYVCGSWRDVILSSAWLWPRVISNASLPKHSLEMLDVYLDRSRNCPLDILFECNDSLSISEQVLEMLIDHSPRWRRVWIKAPHHFMDRLDLTIVRIPILEEVDIDFYFCLIDRYVAAFSDAPRLKSVTASIGLHSSRFDPRITRYKGNYNVEDDLNQLADYPSLVDCTLNFAEIYWEWMIHSAIFKFPNTPVYHSSIRFLSVDAVDMLAHLTLPGLEVLYIGDRCLLLASLQKPRPPPEERVRIITDFFTRSRWKLKSLTLMDLELIGKYTFMAGILKRFFTTLTFLQVQLNVYARESWGGIWELMDTSYPLIRTLTKSRLQHIIIYSENGLNRFAPQALLEMVESRMRSPHPLRRLDFIAKWTIDSTWDLETRFKSFAEKYDGLELNAKIGYQAWCPDCYEQAEEHCTTVLQLFPRGGNQTEMKSVFSRENPVSDLTETVYGNFFSAVVYASLGDFGRENENRRTPKMTALARLRYLLFF</sequence>
<dbReference type="Proteomes" id="UP001175211">
    <property type="component" value="Unassembled WGS sequence"/>
</dbReference>
<comment type="caution">
    <text evidence="1">The sequence shown here is derived from an EMBL/GenBank/DDBJ whole genome shotgun (WGS) entry which is preliminary data.</text>
</comment>
<keyword evidence="2" id="KW-1185">Reference proteome</keyword>
<dbReference type="EMBL" id="JAUEPS010000001">
    <property type="protein sequence ID" value="KAK0470412.1"/>
    <property type="molecule type" value="Genomic_DNA"/>
</dbReference>
<evidence type="ECO:0000313" key="1">
    <source>
        <dbReference type="EMBL" id="KAK0470412.1"/>
    </source>
</evidence>
<dbReference type="AlphaFoldDB" id="A0AA39TUC7"/>
<proteinExistence type="predicted"/>
<accession>A0AA39TUC7</accession>